<dbReference type="Proteomes" id="UP001183388">
    <property type="component" value="Unassembled WGS sequence"/>
</dbReference>
<dbReference type="EMBL" id="JAVREN010000013">
    <property type="protein sequence ID" value="MDT0307559.1"/>
    <property type="molecule type" value="Genomic_DNA"/>
</dbReference>
<feature type="region of interest" description="Disordered" evidence="1">
    <location>
        <begin position="620"/>
        <end position="644"/>
    </location>
</feature>
<comment type="caution">
    <text evidence="2">The sequence shown here is derived from an EMBL/GenBank/DDBJ whole genome shotgun (WGS) entry which is preliminary data.</text>
</comment>
<protein>
    <recommendedName>
        <fullName evidence="4">DNA-directed RNA polymerase specialized sigma24 family protein</fullName>
    </recommendedName>
</protein>
<keyword evidence="3" id="KW-1185">Reference proteome</keyword>
<accession>A0ABU2L7L1</accession>
<gene>
    <name evidence="2" type="ORF">RM780_11365</name>
</gene>
<evidence type="ECO:0000256" key="1">
    <source>
        <dbReference type="SAM" id="MobiDB-lite"/>
    </source>
</evidence>
<feature type="compositionally biased region" description="Low complexity" evidence="1">
    <location>
        <begin position="10"/>
        <end position="21"/>
    </location>
</feature>
<dbReference type="RefSeq" id="WP_311630514.1">
    <property type="nucleotide sequence ID" value="NZ_JAVREN010000013.1"/>
</dbReference>
<feature type="compositionally biased region" description="Basic and acidic residues" evidence="1">
    <location>
        <begin position="623"/>
        <end position="637"/>
    </location>
</feature>
<evidence type="ECO:0000313" key="2">
    <source>
        <dbReference type="EMBL" id="MDT0307559.1"/>
    </source>
</evidence>
<name>A0ABU2L7L1_9ACTN</name>
<reference evidence="3" key="1">
    <citation type="submission" date="2023-07" db="EMBL/GenBank/DDBJ databases">
        <title>30 novel species of actinomycetes from the DSMZ collection.</title>
        <authorList>
            <person name="Nouioui I."/>
        </authorList>
    </citation>
    <scope>NUCLEOTIDE SEQUENCE [LARGE SCALE GENOMIC DNA]</scope>
    <source>
        <strain evidence="3">DSM 44917</strain>
    </source>
</reference>
<sequence>MSGPGGGGASPPSTEAPGAAPDGVGLGQAEAALIEHYPRLVRLGYLVLPHALGRHRRVLAAHALAQRALPRGKAPEGPPVLPAQRDGEEDPGYAYLRLRVLRAALDAGRPGRLRWLPRTAPRLLPQVVGLRLFPRAGESAELALEQELSALPPAARAAYALRRLDGLEEAAVRGLLAAAGASERQAGAAWRSAAELPLSPELADPCSLQARPTDLLRRRQYARTALFGAAALAVAGGALAALPGGWGPDGPAAPPYAENAAAEAALDPQGLRRIPQDVWRGSARTDFSVWPARGSAVGDTALLRRALAVWARPGPEVSVSATPGTQTGPAPGPAQLLFAGEAGGASVVLLHDGLRLVRYAEPVGGEGAAALDFARVDGADLTGASAVVVGREDGNTRFLTAPWVSEAGVRELTDTGAESAELPVGEDGVTGPVRTPVGVEEAECTGFPVLELTAQGAERPLLLADLGELAPALLTSGAPGDAEPAAASEAWARLACHLPAMAGGGVRSVNAWEFAEQNLPDGAGRAQWVCSRAETWRGVGSRTFAQFLPPPARPGEPAVVTAVAEDATACGPRDPAVLSGVVWRSPARSWYLVAAASEPATGITAHGDVTGETTGRTLTLPAKEGDQPHLTAHRADGGDLPMLG</sequence>
<evidence type="ECO:0008006" key="4">
    <source>
        <dbReference type="Google" id="ProtNLM"/>
    </source>
</evidence>
<evidence type="ECO:0000313" key="3">
    <source>
        <dbReference type="Proteomes" id="UP001183388"/>
    </source>
</evidence>
<proteinExistence type="predicted"/>
<feature type="region of interest" description="Disordered" evidence="1">
    <location>
        <begin position="1"/>
        <end position="23"/>
    </location>
</feature>
<organism evidence="2 3">
    <name type="scientific">Streptomyces boetiae</name>
    <dbReference type="NCBI Taxonomy" id="3075541"/>
    <lineage>
        <taxon>Bacteria</taxon>
        <taxon>Bacillati</taxon>
        <taxon>Actinomycetota</taxon>
        <taxon>Actinomycetes</taxon>
        <taxon>Kitasatosporales</taxon>
        <taxon>Streptomycetaceae</taxon>
        <taxon>Streptomyces</taxon>
    </lineage>
</organism>